<dbReference type="SMART" id="SM00108">
    <property type="entry name" value="B_lectin"/>
    <property type="match status" value="1"/>
</dbReference>
<dbReference type="PIRSF" id="PIRSF000641">
    <property type="entry name" value="SRK"/>
    <property type="match status" value="1"/>
</dbReference>
<dbReference type="GO" id="GO:0004674">
    <property type="term" value="F:protein serine/threonine kinase activity"/>
    <property type="evidence" value="ECO:0007669"/>
    <property type="project" value="UniProtKB-KW"/>
</dbReference>
<evidence type="ECO:0000256" key="3">
    <source>
        <dbReference type="ARBA" id="ARBA00022527"/>
    </source>
</evidence>
<evidence type="ECO:0000256" key="13">
    <source>
        <dbReference type="ARBA" id="ARBA00023136"/>
    </source>
</evidence>
<dbReference type="InterPro" id="IPR000858">
    <property type="entry name" value="S_locus_glycoprot_dom"/>
</dbReference>
<dbReference type="PROSITE" id="PS00107">
    <property type="entry name" value="PROTEIN_KINASE_ATP"/>
    <property type="match status" value="1"/>
</dbReference>
<keyword evidence="13 21" id="KW-0472">Membrane</keyword>
<dbReference type="GO" id="GO:0005524">
    <property type="term" value="F:ATP binding"/>
    <property type="evidence" value="ECO:0007669"/>
    <property type="project" value="UniProtKB-UniRule"/>
</dbReference>
<keyword evidence="10 19" id="KW-0418">Kinase</keyword>
<keyword evidence="11 19" id="KW-0067">ATP-binding</keyword>
<dbReference type="InterPro" id="IPR036426">
    <property type="entry name" value="Bulb-type_lectin_dom_sf"/>
</dbReference>
<dbReference type="PANTHER" id="PTHR27002">
    <property type="entry name" value="RECEPTOR-LIKE SERINE/THREONINE-PROTEIN KINASE SD1-8"/>
    <property type="match status" value="1"/>
</dbReference>
<evidence type="ECO:0000256" key="6">
    <source>
        <dbReference type="ARBA" id="ARBA00022692"/>
    </source>
</evidence>
<organism evidence="25 26">
    <name type="scientific">Eucalyptus globulus</name>
    <name type="common">Tasmanian blue gum</name>
    <dbReference type="NCBI Taxonomy" id="34317"/>
    <lineage>
        <taxon>Eukaryota</taxon>
        <taxon>Viridiplantae</taxon>
        <taxon>Streptophyta</taxon>
        <taxon>Embryophyta</taxon>
        <taxon>Tracheophyta</taxon>
        <taxon>Spermatophyta</taxon>
        <taxon>Magnoliopsida</taxon>
        <taxon>eudicotyledons</taxon>
        <taxon>Gunneridae</taxon>
        <taxon>Pentapetalae</taxon>
        <taxon>rosids</taxon>
        <taxon>malvids</taxon>
        <taxon>Myrtales</taxon>
        <taxon>Myrtaceae</taxon>
        <taxon>Myrtoideae</taxon>
        <taxon>Eucalypteae</taxon>
        <taxon>Eucalyptus</taxon>
    </lineage>
</organism>
<keyword evidence="5 19" id="KW-0808">Transferase</keyword>
<dbReference type="SMART" id="SM00473">
    <property type="entry name" value="PAN_AP"/>
    <property type="match status" value="1"/>
</dbReference>
<dbReference type="Gene3D" id="3.30.200.20">
    <property type="entry name" value="Phosphorylase Kinase, domain 1"/>
    <property type="match status" value="1"/>
</dbReference>
<comment type="caution">
    <text evidence="25">The sequence shown here is derived from an EMBL/GenBank/DDBJ whole genome shotgun (WGS) entry which is preliminary data.</text>
</comment>
<evidence type="ECO:0000256" key="20">
    <source>
        <dbReference type="PROSITE-ProRule" id="PRU10141"/>
    </source>
</evidence>
<keyword evidence="7" id="KW-0732">Signal</keyword>
<feature type="domain" description="Bulb-type lectin" evidence="23">
    <location>
        <begin position="80"/>
        <end position="203"/>
    </location>
</feature>
<dbReference type="EC" id="2.7.11.1" evidence="19"/>
<reference evidence="25 26" key="1">
    <citation type="submission" date="2024-11" db="EMBL/GenBank/DDBJ databases">
        <title>Chromosome-level genome assembly of Eucalyptus globulus Labill. provides insights into its genome evolution.</title>
        <authorList>
            <person name="Li X."/>
        </authorList>
    </citation>
    <scope>NUCLEOTIDE SEQUENCE [LARGE SCALE GENOMIC DNA]</scope>
    <source>
        <strain evidence="25">CL2024</strain>
        <tissue evidence="25">Fresh tender leaves</tissue>
    </source>
</reference>
<dbReference type="Pfam" id="PF07714">
    <property type="entry name" value="PK_Tyr_Ser-Thr"/>
    <property type="match status" value="1"/>
</dbReference>
<dbReference type="InterPro" id="IPR021820">
    <property type="entry name" value="S-locus_recpt_kinase_C"/>
</dbReference>
<keyword evidence="14" id="KW-1015">Disulfide bond</keyword>
<evidence type="ECO:0000256" key="1">
    <source>
        <dbReference type="ARBA" id="ARBA00004251"/>
    </source>
</evidence>
<comment type="subcellular location">
    <subcellularLocation>
        <location evidence="1">Cell membrane</location>
        <topology evidence="1">Single-pass type I membrane protein</topology>
    </subcellularLocation>
</comment>
<dbReference type="Gene3D" id="2.90.10.10">
    <property type="entry name" value="Bulb-type lectin domain"/>
    <property type="match status" value="1"/>
</dbReference>
<dbReference type="Pfam" id="PF11883">
    <property type="entry name" value="DUF3403"/>
    <property type="match status" value="1"/>
</dbReference>
<evidence type="ECO:0000259" key="23">
    <source>
        <dbReference type="PROSITE" id="PS50927"/>
    </source>
</evidence>
<proteinExistence type="inferred from homology"/>
<comment type="catalytic activity">
    <reaction evidence="17 19">
        <text>L-threonyl-[protein] + ATP = O-phospho-L-threonyl-[protein] + ADP + H(+)</text>
        <dbReference type="Rhea" id="RHEA:46608"/>
        <dbReference type="Rhea" id="RHEA-COMP:11060"/>
        <dbReference type="Rhea" id="RHEA-COMP:11605"/>
        <dbReference type="ChEBI" id="CHEBI:15378"/>
        <dbReference type="ChEBI" id="CHEBI:30013"/>
        <dbReference type="ChEBI" id="CHEBI:30616"/>
        <dbReference type="ChEBI" id="CHEBI:61977"/>
        <dbReference type="ChEBI" id="CHEBI:456216"/>
        <dbReference type="EC" id="2.7.11.1"/>
    </reaction>
</comment>
<dbReference type="InterPro" id="IPR003609">
    <property type="entry name" value="Pan_app"/>
</dbReference>
<evidence type="ECO:0000256" key="15">
    <source>
        <dbReference type="ARBA" id="ARBA00023170"/>
    </source>
</evidence>
<dbReference type="FunFam" id="1.10.510.10:FF:000345">
    <property type="entry name" value="G-type lectin S-receptor-like serine/threonine-protein kinase"/>
    <property type="match status" value="1"/>
</dbReference>
<evidence type="ECO:0000256" key="19">
    <source>
        <dbReference type="PIRNR" id="PIRNR000641"/>
    </source>
</evidence>
<keyword evidence="15" id="KW-0675">Receptor</keyword>
<dbReference type="CDD" id="cd00028">
    <property type="entry name" value="B_lectin"/>
    <property type="match status" value="1"/>
</dbReference>
<dbReference type="InterPro" id="IPR008271">
    <property type="entry name" value="Ser/Thr_kinase_AS"/>
</dbReference>
<evidence type="ECO:0000256" key="7">
    <source>
        <dbReference type="ARBA" id="ARBA00022729"/>
    </source>
</evidence>
<dbReference type="SMART" id="SM00220">
    <property type="entry name" value="S_TKc"/>
    <property type="match status" value="1"/>
</dbReference>
<evidence type="ECO:0000256" key="11">
    <source>
        <dbReference type="ARBA" id="ARBA00022840"/>
    </source>
</evidence>
<dbReference type="Pfam" id="PF01453">
    <property type="entry name" value="B_lectin"/>
    <property type="match status" value="1"/>
</dbReference>
<dbReference type="SUPFAM" id="SSF51110">
    <property type="entry name" value="alpha-D-mannose-specific plant lectins"/>
    <property type="match status" value="1"/>
</dbReference>
<dbReference type="GO" id="GO:0045087">
    <property type="term" value="P:innate immune response"/>
    <property type="evidence" value="ECO:0007669"/>
    <property type="project" value="UniProtKB-ARBA"/>
</dbReference>
<dbReference type="GO" id="GO:0005886">
    <property type="term" value="C:plasma membrane"/>
    <property type="evidence" value="ECO:0007669"/>
    <property type="project" value="UniProtKB-SubCell"/>
</dbReference>
<keyword evidence="6 21" id="KW-0812">Transmembrane</keyword>
<keyword evidence="9 19" id="KW-0547">Nucleotide-binding</keyword>
<keyword evidence="8" id="KW-0430">Lectin</keyword>
<dbReference type="Pfam" id="PF08276">
    <property type="entry name" value="PAN_2"/>
    <property type="match status" value="1"/>
</dbReference>
<evidence type="ECO:0000256" key="5">
    <source>
        <dbReference type="ARBA" id="ARBA00022679"/>
    </source>
</evidence>
<evidence type="ECO:0000256" key="9">
    <source>
        <dbReference type="ARBA" id="ARBA00022741"/>
    </source>
</evidence>
<accession>A0ABD3KQK6</accession>
<evidence type="ECO:0000256" key="16">
    <source>
        <dbReference type="ARBA" id="ARBA00023180"/>
    </source>
</evidence>
<dbReference type="Pfam" id="PF00954">
    <property type="entry name" value="S_locus_glycop"/>
    <property type="match status" value="1"/>
</dbReference>
<keyword evidence="16" id="KW-0325">Glycoprotein</keyword>
<dbReference type="EMBL" id="JBJKBG010000005">
    <property type="protein sequence ID" value="KAL3740468.1"/>
    <property type="molecule type" value="Genomic_DNA"/>
</dbReference>
<dbReference type="InterPro" id="IPR000719">
    <property type="entry name" value="Prot_kinase_dom"/>
</dbReference>
<dbReference type="FunFam" id="3.30.200.20:FF:000195">
    <property type="entry name" value="G-type lectin S-receptor-like serine/threonine-protein kinase"/>
    <property type="match status" value="1"/>
</dbReference>
<evidence type="ECO:0000259" key="24">
    <source>
        <dbReference type="PROSITE" id="PS50948"/>
    </source>
</evidence>
<name>A0ABD3KQK6_EUCGL</name>
<evidence type="ECO:0000256" key="14">
    <source>
        <dbReference type="ARBA" id="ARBA00023157"/>
    </source>
</evidence>
<feature type="domain" description="Apple" evidence="24">
    <location>
        <begin position="394"/>
        <end position="482"/>
    </location>
</feature>
<evidence type="ECO:0000313" key="25">
    <source>
        <dbReference type="EMBL" id="KAL3740468.1"/>
    </source>
</evidence>
<keyword evidence="12 21" id="KW-1133">Transmembrane helix</keyword>
<dbReference type="PROSITE" id="PS00108">
    <property type="entry name" value="PROTEIN_KINASE_ST"/>
    <property type="match status" value="1"/>
</dbReference>
<dbReference type="CDD" id="cd01098">
    <property type="entry name" value="PAN_AP_plant"/>
    <property type="match status" value="1"/>
</dbReference>
<feature type="transmembrane region" description="Helical" evidence="21">
    <location>
        <begin position="493"/>
        <end position="515"/>
    </location>
</feature>
<dbReference type="GO" id="GO:0030246">
    <property type="term" value="F:carbohydrate binding"/>
    <property type="evidence" value="ECO:0007669"/>
    <property type="project" value="UniProtKB-KW"/>
</dbReference>
<dbReference type="PANTHER" id="PTHR27002:SF422">
    <property type="entry name" value="RECEPTOR-LIKE SERINE_THREONINE-PROTEIN KINASE"/>
    <property type="match status" value="1"/>
</dbReference>
<keyword evidence="3 19" id="KW-0723">Serine/threonine-protein kinase</keyword>
<gene>
    <name evidence="25" type="ORF">ACJRO7_021710</name>
</gene>
<keyword evidence="4" id="KW-0597">Phosphoprotein</keyword>
<dbReference type="InterPro" id="IPR024171">
    <property type="entry name" value="SRK-like_kinase"/>
</dbReference>
<comment type="similarity">
    <text evidence="19">Belongs to the protein kinase superfamily. Ser/Thr protein kinase family.</text>
</comment>
<evidence type="ECO:0000256" key="21">
    <source>
        <dbReference type="SAM" id="Phobius"/>
    </source>
</evidence>
<sequence>MNVWSSENHCVSAPFELQGLSPHGKARSSILDRQKVQNQPTHRTHQVHSFILIMRLMMSWWSCLVVVFLLQASHGTSGSAYYITASEPLFPNQTLVSSGKIFELGFFTPNGSANQYVGIWYKNLAPPKIVWVANRELPLVYPDPSAKLMIGSDGNLKLVDGKQNIFWSTNATSRSNYRSAALLDNGNFVLQDANYSKLWGSFDDPTDTLLPGMKMGVNARTGEKLYLISWRSDSDPSPGRFLTGITSETPPQPFTWNGSTPYWRGGQWDKSKFIGIKNMVRLYSSAIKVEQDIQQGTTYLSIDSLEQTYTYMSVLPGGLLKIMYWDDGAKVWLALWAGPNNTCETYGTCGPFGVCNSMSLPICRCLNGFVPKSNEEWNSGNWTGGCVRETELYCQKNMSTSASTIVKKDAFWQMSRMKLPDSEDYLSDIGDQEGCLSWCQSNCSCLAYSYVSTIGCMVWTKENLIDLEEFSTAGENLFVRVAHVKTGGSSQKAVVISLSTVAGILFFAVFVFGLCKWRAKKRGKPEKLGKLLQGNAWKEQLKEDDALELTVFSFDSILLATNKFSTTSKLGQGGFGSVYKGKMNDGKEVAVKRLSSSSAQGVQEFENEIVLISKLQHRNLVKLIGCCNEGDEKILVYEYLPNKSLDSFLFDSKKKAELKWGKRFQIIEGIARGLLYLHRDSCLRVIHRDLKVSNILLDEKMNPKISDFGLARMFEGTQILVNTHKIVGTFGYMSPEYAMGGIFSEGSDVYSFGVLLLEIVSGRKNSALYDQGCLNLLSYAWQLWSEEKALDLLDEAIAVSFPLEVIRCIHIGLLCVQDHAMDRPNMTNVVLMLSGESDLPQPRQPIFTFQTEMRNHAIPPQQQSIWSVNTVTNTMVEGR</sequence>
<evidence type="ECO:0000256" key="10">
    <source>
        <dbReference type="ARBA" id="ARBA00022777"/>
    </source>
</evidence>
<keyword evidence="2" id="KW-1003">Cell membrane</keyword>
<evidence type="ECO:0000313" key="26">
    <source>
        <dbReference type="Proteomes" id="UP001634007"/>
    </source>
</evidence>
<dbReference type="InterPro" id="IPR011009">
    <property type="entry name" value="Kinase-like_dom_sf"/>
</dbReference>
<keyword evidence="26" id="KW-1185">Reference proteome</keyword>
<evidence type="ECO:0000256" key="4">
    <source>
        <dbReference type="ARBA" id="ARBA00022553"/>
    </source>
</evidence>
<dbReference type="AlphaFoldDB" id="A0ABD3KQK6"/>
<evidence type="ECO:0000256" key="18">
    <source>
        <dbReference type="ARBA" id="ARBA00048679"/>
    </source>
</evidence>
<dbReference type="InterPro" id="IPR001480">
    <property type="entry name" value="Bulb-type_lectin_dom"/>
</dbReference>
<feature type="domain" description="Protein kinase" evidence="22">
    <location>
        <begin position="564"/>
        <end position="847"/>
    </location>
</feature>
<dbReference type="InterPro" id="IPR001245">
    <property type="entry name" value="Ser-Thr/Tyr_kinase_cat_dom"/>
</dbReference>
<dbReference type="PROSITE" id="PS50011">
    <property type="entry name" value="PROTEIN_KINASE_DOM"/>
    <property type="match status" value="1"/>
</dbReference>
<comment type="catalytic activity">
    <reaction evidence="18 19">
        <text>L-seryl-[protein] + ATP = O-phospho-L-seryl-[protein] + ADP + H(+)</text>
        <dbReference type="Rhea" id="RHEA:17989"/>
        <dbReference type="Rhea" id="RHEA-COMP:9863"/>
        <dbReference type="Rhea" id="RHEA-COMP:11604"/>
        <dbReference type="ChEBI" id="CHEBI:15378"/>
        <dbReference type="ChEBI" id="CHEBI:29999"/>
        <dbReference type="ChEBI" id="CHEBI:30616"/>
        <dbReference type="ChEBI" id="CHEBI:83421"/>
        <dbReference type="ChEBI" id="CHEBI:456216"/>
        <dbReference type="EC" id="2.7.11.1"/>
    </reaction>
</comment>
<evidence type="ECO:0000256" key="17">
    <source>
        <dbReference type="ARBA" id="ARBA00047899"/>
    </source>
</evidence>
<protein>
    <recommendedName>
        <fullName evidence="19">Receptor-like serine/threonine-protein kinase</fullName>
        <ecNumber evidence="19">2.7.11.1</ecNumber>
    </recommendedName>
</protein>
<dbReference type="Gene3D" id="1.10.510.10">
    <property type="entry name" value="Transferase(Phosphotransferase) domain 1"/>
    <property type="match status" value="1"/>
</dbReference>
<evidence type="ECO:0000256" key="8">
    <source>
        <dbReference type="ARBA" id="ARBA00022734"/>
    </source>
</evidence>
<dbReference type="PROSITE" id="PS50927">
    <property type="entry name" value="BULB_LECTIN"/>
    <property type="match status" value="1"/>
</dbReference>
<dbReference type="Proteomes" id="UP001634007">
    <property type="component" value="Unassembled WGS sequence"/>
</dbReference>
<evidence type="ECO:0000256" key="2">
    <source>
        <dbReference type="ARBA" id="ARBA00022475"/>
    </source>
</evidence>
<dbReference type="CDD" id="cd14066">
    <property type="entry name" value="STKc_IRAK"/>
    <property type="match status" value="1"/>
</dbReference>
<feature type="binding site" evidence="20">
    <location>
        <position position="592"/>
    </location>
    <ligand>
        <name>ATP</name>
        <dbReference type="ChEBI" id="CHEBI:30616"/>
    </ligand>
</feature>
<evidence type="ECO:0000256" key="12">
    <source>
        <dbReference type="ARBA" id="ARBA00022989"/>
    </source>
</evidence>
<evidence type="ECO:0000259" key="22">
    <source>
        <dbReference type="PROSITE" id="PS50011"/>
    </source>
</evidence>
<dbReference type="InterPro" id="IPR017441">
    <property type="entry name" value="Protein_kinase_ATP_BS"/>
</dbReference>
<feature type="transmembrane region" description="Helical" evidence="21">
    <location>
        <begin position="50"/>
        <end position="70"/>
    </location>
</feature>
<dbReference type="PROSITE" id="PS50948">
    <property type="entry name" value="PAN"/>
    <property type="match status" value="1"/>
</dbReference>
<dbReference type="SUPFAM" id="SSF56112">
    <property type="entry name" value="Protein kinase-like (PK-like)"/>
    <property type="match status" value="1"/>
</dbReference>